<dbReference type="InterPro" id="IPR013328">
    <property type="entry name" value="6PGD_dom2"/>
</dbReference>
<accession>A0A368SZQ0</accession>
<comment type="similarity">
    <text evidence="1">Belongs to the HIBADH-related family.</text>
</comment>
<dbReference type="PIRSF" id="PIRSF000103">
    <property type="entry name" value="HIBADH"/>
    <property type="match status" value="1"/>
</dbReference>
<dbReference type="SUPFAM" id="SSF51735">
    <property type="entry name" value="NAD(P)-binding Rossmann-fold domains"/>
    <property type="match status" value="1"/>
</dbReference>
<dbReference type="PANTHER" id="PTHR43580">
    <property type="entry name" value="OXIDOREDUCTASE GLYR1-RELATED"/>
    <property type="match status" value="1"/>
</dbReference>
<evidence type="ECO:0000259" key="4">
    <source>
        <dbReference type="Pfam" id="PF03446"/>
    </source>
</evidence>
<evidence type="ECO:0000259" key="5">
    <source>
        <dbReference type="Pfam" id="PF21761"/>
    </source>
</evidence>
<evidence type="ECO:0000313" key="6">
    <source>
        <dbReference type="EMBL" id="RCV51072.1"/>
    </source>
</evidence>
<comment type="caution">
    <text evidence="6">The sequence shown here is derived from an EMBL/GenBank/DDBJ whole genome shotgun (WGS) entry which is preliminary data.</text>
</comment>
<evidence type="ECO:0000256" key="3">
    <source>
        <dbReference type="SAM" id="SignalP"/>
    </source>
</evidence>
<dbReference type="Pfam" id="PF03446">
    <property type="entry name" value="NAD_binding_2"/>
    <property type="match status" value="1"/>
</dbReference>
<dbReference type="Gene3D" id="3.40.50.720">
    <property type="entry name" value="NAD(P)-binding Rossmann-like Domain"/>
    <property type="match status" value="1"/>
</dbReference>
<dbReference type="GO" id="GO:0016491">
    <property type="term" value="F:oxidoreductase activity"/>
    <property type="evidence" value="ECO:0007669"/>
    <property type="project" value="UniProtKB-KW"/>
</dbReference>
<feature type="domain" description="NADPH-dependent reductive aminase-like C-terminal" evidence="5">
    <location>
        <begin position="163"/>
        <end position="288"/>
    </location>
</feature>
<evidence type="ECO:0000313" key="7">
    <source>
        <dbReference type="Proteomes" id="UP000253318"/>
    </source>
</evidence>
<dbReference type="GO" id="GO:0000785">
    <property type="term" value="C:chromatin"/>
    <property type="evidence" value="ECO:0007669"/>
    <property type="project" value="TreeGrafter"/>
</dbReference>
<keyword evidence="7" id="KW-1185">Reference proteome</keyword>
<dbReference type="InterPro" id="IPR006115">
    <property type="entry name" value="6PGDH_NADP-bd"/>
</dbReference>
<dbReference type="InterPro" id="IPR036291">
    <property type="entry name" value="NAD(P)-bd_dom_sf"/>
</dbReference>
<feature type="chain" id="PRO_5039231004" evidence="3">
    <location>
        <begin position="22"/>
        <end position="294"/>
    </location>
</feature>
<keyword evidence="2" id="KW-0560">Oxidoreductase</keyword>
<dbReference type="OrthoDB" id="4535742at2"/>
<keyword evidence="3" id="KW-0732">Signal</keyword>
<reference evidence="6 7" key="1">
    <citation type="submission" date="2018-04" db="EMBL/GenBank/DDBJ databases">
        <title>Novel actinobacteria from marine sediment.</title>
        <authorList>
            <person name="Ng Z.Y."/>
            <person name="Tan G.Y.A."/>
        </authorList>
    </citation>
    <scope>NUCLEOTIDE SEQUENCE [LARGE SCALE GENOMIC DNA]</scope>
    <source>
        <strain evidence="6 7">TPS81</strain>
    </source>
</reference>
<feature type="signal peptide" evidence="3">
    <location>
        <begin position="1"/>
        <end position="21"/>
    </location>
</feature>
<dbReference type="InterPro" id="IPR015815">
    <property type="entry name" value="HIBADH-related"/>
</dbReference>
<dbReference type="RefSeq" id="WP_114396733.1">
    <property type="nucleotide sequence ID" value="NZ_QEIM01000016.1"/>
</dbReference>
<protein>
    <submittedName>
        <fullName evidence="6">6-phosphogluconate dehydrogenase</fullName>
    </submittedName>
</protein>
<proteinExistence type="inferred from homology"/>
<feature type="domain" description="6-phosphogluconate dehydrogenase NADP-binding" evidence="4">
    <location>
        <begin position="8"/>
        <end position="156"/>
    </location>
</feature>
<evidence type="ECO:0000256" key="1">
    <source>
        <dbReference type="ARBA" id="ARBA00009080"/>
    </source>
</evidence>
<dbReference type="InterPro" id="IPR048666">
    <property type="entry name" value="RedAm-like_C"/>
</dbReference>
<dbReference type="AlphaFoldDB" id="A0A368SZQ0"/>
<dbReference type="GO" id="GO:0140673">
    <property type="term" value="P:transcription elongation-coupled chromatin remodeling"/>
    <property type="evidence" value="ECO:0007669"/>
    <property type="project" value="TreeGrafter"/>
</dbReference>
<evidence type="ECO:0000256" key="2">
    <source>
        <dbReference type="ARBA" id="ARBA00023002"/>
    </source>
</evidence>
<dbReference type="GO" id="GO:0050661">
    <property type="term" value="F:NADP binding"/>
    <property type="evidence" value="ECO:0007669"/>
    <property type="project" value="InterPro"/>
</dbReference>
<organism evidence="6 7">
    <name type="scientific">Marinitenerispora sediminis</name>
    <dbReference type="NCBI Taxonomy" id="1931232"/>
    <lineage>
        <taxon>Bacteria</taxon>
        <taxon>Bacillati</taxon>
        <taxon>Actinomycetota</taxon>
        <taxon>Actinomycetes</taxon>
        <taxon>Streptosporangiales</taxon>
        <taxon>Nocardiopsidaceae</taxon>
        <taxon>Marinitenerispora</taxon>
    </lineage>
</organism>
<dbReference type="GO" id="GO:0003677">
    <property type="term" value="F:DNA binding"/>
    <property type="evidence" value="ECO:0007669"/>
    <property type="project" value="TreeGrafter"/>
</dbReference>
<dbReference type="PANTHER" id="PTHR43580:SF2">
    <property type="entry name" value="CYTOKINE-LIKE NUCLEAR FACTOR N-PAC"/>
    <property type="match status" value="1"/>
</dbReference>
<dbReference type="EMBL" id="QEIN01000262">
    <property type="protein sequence ID" value="RCV51072.1"/>
    <property type="molecule type" value="Genomic_DNA"/>
</dbReference>
<gene>
    <name evidence="6" type="ORF">DEF24_23550</name>
</gene>
<name>A0A368SZQ0_9ACTN</name>
<dbReference type="Pfam" id="PF21761">
    <property type="entry name" value="RedAm-like_C"/>
    <property type="match status" value="1"/>
</dbReference>
<sequence length="294" mass="29824">MRSRPEAVTVIGLGAMGSALAAALLDAGHPTTVWNRTPGRADALVARGAVRAATAAEAVAASRLVVVCVLDHAAVRGVLDPVAGTLAGRTLVNLTSGSPEQAGAAARWARSHGADYLDGAVMTTPPGVGDPRMMFLYSGSPAAVERHRAALSALGDPLDLGPEPGTASLYDAALLGLMWAALAGWAHGTALVTAERAEATAFTGIAVRWLTAVAGFMTTYAPQVDAGRYPGDDATVDVQIAAVEHLVHAGDARGIDGSLPRLLKATMERARDAGHGADSFGSVVEVLRAAAGAK</sequence>
<dbReference type="InterPro" id="IPR051265">
    <property type="entry name" value="HIBADH-related_NP60_sf"/>
</dbReference>
<dbReference type="GO" id="GO:0031491">
    <property type="term" value="F:nucleosome binding"/>
    <property type="evidence" value="ECO:0007669"/>
    <property type="project" value="TreeGrafter"/>
</dbReference>
<dbReference type="Gene3D" id="1.10.1040.10">
    <property type="entry name" value="N-(1-d-carboxylethyl)-l-norvaline Dehydrogenase, domain 2"/>
    <property type="match status" value="1"/>
</dbReference>
<dbReference type="Proteomes" id="UP000253318">
    <property type="component" value="Unassembled WGS sequence"/>
</dbReference>